<dbReference type="InterPro" id="IPR043504">
    <property type="entry name" value="Peptidase_S1_PA_chymotrypsin"/>
</dbReference>
<gene>
    <name evidence="1" type="ORF">JF539_17550</name>
</gene>
<proteinExistence type="predicted"/>
<dbReference type="SUPFAM" id="SSF50494">
    <property type="entry name" value="Trypsin-like serine proteases"/>
    <property type="match status" value="1"/>
</dbReference>
<comment type="caution">
    <text evidence="1">The sequence shown here is derived from an EMBL/GenBank/DDBJ whole genome shotgun (WGS) entry which is preliminary data.</text>
</comment>
<protein>
    <recommendedName>
        <fullName evidence="3">Serine protease</fullName>
    </recommendedName>
</protein>
<accession>A0A939J500</accession>
<dbReference type="RefSeq" id="WP_207141988.1">
    <property type="nucleotide sequence ID" value="NZ_JAEKJZ010000003.1"/>
</dbReference>
<sequence>MVSAVKADEQCAALLFPDRWLPTFVRPRIFNCVRKTYLLPSHHGLGEGKKTEHFCWYTGDTREGSSGAPVFNKYWEVVALHHKAVPKTNVNGEVIDINGRTMSEERYKQFPELVDYAANEGIRASRLLQRLQQATFDKPEHEAKRDRLLKLWQSREARSLRRRLQFVSNEAE</sequence>
<evidence type="ECO:0000313" key="1">
    <source>
        <dbReference type="EMBL" id="MBN9672162.1"/>
    </source>
</evidence>
<evidence type="ECO:0000313" key="2">
    <source>
        <dbReference type="Proteomes" id="UP000664096"/>
    </source>
</evidence>
<evidence type="ECO:0008006" key="3">
    <source>
        <dbReference type="Google" id="ProtNLM"/>
    </source>
</evidence>
<dbReference type="InterPro" id="IPR009003">
    <property type="entry name" value="Peptidase_S1_PA"/>
</dbReference>
<name>A0A939J500_9HYPH</name>
<dbReference type="Gene3D" id="2.40.10.10">
    <property type="entry name" value="Trypsin-like serine proteases"/>
    <property type="match status" value="1"/>
</dbReference>
<reference evidence="1" key="1">
    <citation type="submission" date="2020-12" db="EMBL/GenBank/DDBJ databases">
        <title>Oil enriched cultivation method for isolating marine PHA-producing bacteria.</title>
        <authorList>
            <person name="Zheng W."/>
            <person name="Yu S."/>
            <person name="Huang Y."/>
        </authorList>
    </citation>
    <scope>NUCLEOTIDE SEQUENCE</scope>
    <source>
        <strain evidence="1">SY-2-12</strain>
    </source>
</reference>
<organism evidence="1 2">
    <name type="scientific">Roseibium aggregatum</name>
    <dbReference type="NCBI Taxonomy" id="187304"/>
    <lineage>
        <taxon>Bacteria</taxon>
        <taxon>Pseudomonadati</taxon>
        <taxon>Pseudomonadota</taxon>
        <taxon>Alphaproteobacteria</taxon>
        <taxon>Hyphomicrobiales</taxon>
        <taxon>Stappiaceae</taxon>
        <taxon>Roseibium</taxon>
    </lineage>
</organism>
<dbReference type="Proteomes" id="UP000664096">
    <property type="component" value="Unassembled WGS sequence"/>
</dbReference>
<dbReference type="EMBL" id="JAEKJZ010000003">
    <property type="protein sequence ID" value="MBN9672162.1"/>
    <property type="molecule type" value="Genomic_DNA"/>
</dbReference>
<dbReference type="AlphaFoldDB" id="A0A939J500"/>